<evidence type="ECO:0000259" key="6">
    <source>
        <dbReference type="PROSITE" id="PS50262"/>
    </source>
</evidence>
<dbReference type="InterPro" id="IPR017452">
    <property type="entry name" value="GPCR_Rhodpsn_7TM"/>
</dbReference>
<dbReference type="Proteomes" id="UP000192578">
    <property type="component" value="Unassembled WGS sequence"/>
</dbReference>
<keyword evidence="4 5" id="KW-0472">Membrane</keyword>
<dbReference type="GO" id="GO:0004930">
    <property type="term" value="F:G protein-coupled receptor activity"/>
    <property type="evidence" value="ECO:0007669"/>
    <property type="project" value="InterPro"/>
</dbReference>
<reference evidence="8" key="1">
    <citation type="submission" date="2017-01" db="EMBL/GenBank/DDBJ databases">
        <title>Comparative genomics of anhydrobiosis in the tardigrade Hypsibius dujardini.</title>
        <authorList>
            <person name="Yoshida Y."/>
            <person name="Koutsovoulos G."/>
            <person name="Laetsch D."/>
            <person name="Stevens L."/>
            <person name="Kumar S."/>
            <person name="Horikawa D."/>
            <person name="Ishino K."/>
            <person name="Komine S."/>
            <person name="Tomita M."/>
            <person name="Blaxter M."/>
            <person name="Arakawa K."/>
        </authorList>
    </citation>
    <scope>NUCLEOTIDE SEQUENCE [LARGE SCALE GENOMIC DNA]</scope>
    <source>
        <strain evidence="8">Z151</strain>
    </source>
</reference>
<feature type="domain" description="G-protein coupled receptors family 1 profile" evidence="6">
    <location>
        <begin position="40"/>
        <end position="147"/>
    </location>
</feature>
<proteinExistence type="predicted"/>
<dbReference type="AlphaFoldDB" id="A0A1W0WYN6"/>
<gene>
    <name evidence="7" type="ORF">BV898_05614</name>
</gene>
<comment type="caution">
    <text evidence="7">The sequence shown here is derived from an EMBL/GenBank/DDBJ whole genome shotgun (WGS) entry which is preliminary data.</text>
</comment>
<evidence type="ECO:0000256" key="4">
    <source>
        <dbReference type="ARBA" id="ARBA00023136"/>
    </source>
</evidence>
<keyword evidence="8" id="KW-1185">Reference proteome</keyword>
<sequence>MDSANNSSIFYAVIPPIISGGVLPVWFGIVIAFVAVGGLNNGLLLYIIAQHRRLYSGTGFLISHMVFLQFLHCSALQLTHCLSSYLKSGNGLFMPRHFCRSFMWLYLTVLYAVNWSGAFIAISRFVAIHRYGLLLWNATQLRGTALG</sequence>
<feature type="transmembrane region" description="Helical" evidence="5">
    <location>
        <begin position="25"/>
        <end position="48"/>
    </location>
</feature>
<evidence type="ECO:0000256" key="2">
    <source>
        <dbReference type="ARBA" id="ARBA00022692"/>
    </source>
</evidence>
<name>A0A1W0WYN6_HYPEX</name>
<evidence type="ECO:0000313" key="7">
    <source>
        <dbReference type="EMBL" id="OQV20324.1"/>
    </source>
</evidence>
<comment type="subcellular location">
    <subcellularLocation>
        <location evidence="1">Membrane</location>
    </subcellularLocation>
</comment>
<protein>
    <recommendedName>
        <fullName evidence="6">G-protein coupled receptors family 1 profile domain-containing protein</fullName>
    </recommendedName>
</protein>
<organism evidence="7 8">
    <name type="scientific">Hypsibius exemplaris</name>
    <name type="common">Freshwater tardigrade</name>
    <dbReference type="NCBI Taxonomy" id="2072580"/>
    <lineage>
        <taxon>Eukaryota</taxon>
        <taxon>Metazoa</taxon>
        <taxon>Ecdysozoa</taxon>
        <taxon>Tardigrada</taxon>
        <taxon>Eutardigrada</taxon>
        <taxon>Parachela</taxon>
        <taxon>Hypsibioidea</taxon>
        <taxon>Hypsibiidae</taxon>
        <taxon>Hypsibius</taxon>
    </lineage>
</organism>
<evidence type="ECO:0000256" key="1">
    <source>
        <dbReference type="ARBA" id="ARBA00004370"/>
    </source>
</evidence>
<accession>A0A1W0WYN6</accession>
<feature type="transmembrane region" description="Helical" evidence="5">
    <location>
        <begin position="60"/>
        <end position="85"/>
    </location>
</feature>
<dbReference type="SUPFAM" id="SSF81321">
    <property type="entry name" value="Family A G protein-coupled receptor-like"/>
    <property type="match status" value="1"/>
</dbReference>
<dbReference type="InterPro" id="IPR000276">
    <property type="entry name" value="GPCR_Rhodpsn"/>
</dbReference>
<dbReference type="Gene3D" id="1.20.1070.10">
    <property type="entry name" value="Rhodopsin 7-helix transmembrane proteins"/>
    <property type="match status" value="1"/>
</dbReference>
<dbReference type="PROSITE" id="PS50262">
    <property type="entry name" value="G_PROTEIN_RECEP_F1_2"/>
    <property type="match status" value="1"/>
</dbReference>
<keyword evidence="2 5" id="KW-0812">Transmembrane</keyword>
<dbReference type="EMBL" id="MTYJ01000031">
    <property type="protein sequence ID" value="OQV20324.1"/>
    <property type="molecule type" value="Genomic_DNA"/>
</dbReference>
<dbReference type="Pfam" id="PF00001">
    <property type="entry name" value="7tm_1"/>
    <property type="match status" value="1"/>
</dbReference>
<feature type="transmembrane region" description="Helical" evidence="5">
    <location>
        <begin position="105"/>
        <end position="127"/>
    </location>
</feature>
<evidence type="ECO:0000256" key="3">
    <source>
        <dbReference type="ARBA" id="ARBA00022989"/>
    </source>
</evidence>
<keyword evidence="3 5" id="KW-1133">Transmembrane helix</keyword>
<dbReference type="GO" id="GO:0016020">
    <property type="term" value="C:membrane"/>
    <property type="evidence" value="ECO:0007669"/>
    <property type="project" value="UniProtKB-SubCell"/>
</dbReference>
<evidence type="ECO:0000256" key="5">
    <source>
        <dbReference type="SAM" id="Phobius"/>
    </source>
</evidence>
<evidence type="ECO:0000313" key="8">
    <source>
        <dbReference type="Proteomes" id="UP000192578"/>
    </source>
</evidence>